<evidence type="ECO:0000313" key="6">
    <source>
        <dbReference type="Proteomes" id="UP000004508"/>
    </source>
</evidence>
<dbReference type="GO" id="GO:0003700">
    <property type="term" value="F:DNA-binding transcription factor activity"/>
    <property type="evidence" value="ECO:0007669"/>
    <property type="project" value="InterPro"/>
</dbReference>
<dbReference type="OrthoDB" id="345413at2"/>
<feature type="domain" description="HTH araC/xylS-type" evidence="4">
    <location>
        <begin position="192"/>
        <end position="291"/>
    </location>
</feature>
<keyword evidence="3" id="KW-0804">Transcription</keyword>
<dbReference type="SUPFAM" id="SSF51215">
    <property type="entry name" value="Regulatory protein AraC"/>
    <property type="match status" value="1"/>
</dbReference>
<dbReference type="PROSITE" id="PS01124">
    <property type="entry name" value="HTH_ARAC_FAMILY_2"/>
    <property type="match status" value="1"/>
</dbReference>
<dbReference type="Pfam" id="PF02311">
    <property type="entry name" value="AraC_binding"/>
    <property type="match status" value="1"/>
</dbReference>
<proteinExistence type="predicted"/>
<evidence type="ECO:0000313" key="5">
    <source>
        <dbReference type="EMBL" id="EFH81785.1"/>
    </source>
</evidence>
<evidence type="ECO:0000259" key="4">
    <source>
        <dbReference type="PROSITE" id="PS01124"/>
    </source>
</evidence>
<dbReference type="Gene3D" id="1.10.10.60">
    <property type="entry name" value="Homeodomain-like"/>
    <property type="match status" value="2"/>
</dbReference>
<dbReference type="STRING" id="485913.Krac_2534"/>
<dbReference type="Proteomes" id="UP000004508">
    <property type="component" value="Unassembled WGS sequence"/>
</dbReference>
<accession>D6TYZ5</accession>
<dbReference type="InterPro" id="IPR009057">
    <property type="entry name" value="Homeodomain-like_sf"/>
</dbReference>
<keyword evidence="6" id="KW-1185">Reference proteome</keyword>
<dbReference type="SUPFAM" id="SSF46689">
    <property type="entry name" value="Homeodomain-like"/>
    <property type="match status" value="2"/>
</dbReference>
<dbReference type="InParanoid" id="D6TYZ5"/>
<organism evidence="5 6">
    <name type="scientific">Ktedonobacter racemifer DSM 44963</name>
    <dbReference type="NCBI Taxonomy" id="485913"/>
    <lineage>
        <taxon>Bacteria</taxon>
        <taxon>Bacillati</taxon>
        <taxon>Chloroflexota</taxon>
        <taxon>Ktedonobacteria</taxon>
        <taxon>Ktedonobacterales</taxon>
        <taxon>Ktedonobacteraceae</taxon>
        <taxon>Ktedonobacter</taxon>
    </lineage>
</organism>
<reference evidence="5 6" key="1">
    <citation type="journal article" date="2011" name="Stand. Genomic Sci.">
        <title>Non-contiguous finished genome sequence and contextual data of the filamentous soil bacterium Ktedonobacter racemifer type strain (SOSP1-21).</title>
        <authorList>
            <person name="Chang Y.J."/>
            <person name="Land M."/>
            <person name="Hauser L."/>
            <person name="Chertkov O."/>
            <person name="Del Rio T.G."/>
            <person name="Nolan M."/>
            <person name="Copeland A."/>
            <person name="Tice H."/>
            <person name="Cheng J.F."/>
            <person name="Lucas S."/>
            <person name="Han C."/>
            <person name="Goodwin L."/>
            <person name="Pitluck S."/>
            <person name="Ivanova N."/>
            <person name="Ovchinikova G."/>
            <person name="Pati A."/>
            <person name="Chen A."/>
            <person name="Palaniappan K."/>
            <person name="Mavromatis K."/>
            <person name="Liolios K."/>
            <person name="Brettin T."/>
            <person name="Fiebig A."/>
            <person name="Rohde M."/>
            <person name="Abt B."/>
            <person name="Goker M."/>
            <person name="Detter J.C."/>
            <person name="Woyke T."/>
            <person name="Bristow J."/>
            <person name="Eisen J.A."/>
            <person name="Markowitz V."/>
            <person name="Hugenholtz P."/>
            <person name="Kyrpides N.C."/>
            <person name="Klenk H.P."/>
            <person name="Lapidus A."/>
        </authorList>
    </citation>
    <scope>NUCLEOTIDE SEQUENCE [LARGE SCALE GENOMIC DNA]</scope>
    <source>
        <strain evidence="6">DSM 44963</strain>
    </source>
</reference>
<gene>
    <name evidence="5" type="ORF">Krac_2534</name>
</gene>
<evidence type="ECO:0000256" key="2">
    <source>
        <dbReference type="ARBA" id="ARBA00023125"/>
    </source>
</evidence>
<keyword evidence="1" id="KW-0805">Transcription regulation</keyword>
<dbReference type="SMART" id="SM00342">
    <property type="entry name" value="HTH_ARAC"/>
    <property type="match status" value="1"/>
</dbReference>
<protein>
    <submittedName>
        <fullName evidence="5">Transcriptional regulator, AraC family</fullName>
    </submittedName>
</protein>
<evidence type="ECO:0000256" key="1">
    <source>
        <dbReference type="ARBA" id="ARBA00023015"/>
    </source>
</evidence>
<dbReference type="Pfam" id="PF12833">
    <property type="entry name" value="HTH_18"/>
    <property type="match status" value="1"/>
</dbReference>
<keyword evidence="2" id="KW-0238">DNA-binding</keyword>
<name>D6TYZ5_KTERA</name>
<evidence type="ECO:0000256" key="3">
    <source>
        <dbReference type="ARBA" id="ARBA00023163"/>
    </source>
</evidence>
<dbReference type="AlphaFoldDB" id="D6TYZ5"/>
<dbReference type="GO" id="GO:0043565">
    <property type="term" value="F:sequence-specific DNA binding"/>
    <property type="evidence" value="ECO:0007669"/>
    <property type="project" value="InterPro"/>
</dbReference>
<comment type="caution">
    <text evidence="5">The sequence shown here is derived from an EMBL/GenBank/DDBJ whole genome shotgun (WGS) entry which is preliminary data.</text>
</comment>
<dbReference type="EMBL" id="ADVG01000004">
    <property type="protein sequence ID" value="EFH81785.1"/>
    <property type="molecule type" value="Genomic_DNA"/>
</dbReference>
<dbReference type="eggNOG" id="COG4977">
    <property type="taxonomic scope" value="Bacteria"/>
</dbReference>
<dbReference type="InterPro" id="IPR037923">
    <property type="entry name" value="HTH-like"/>
</dbReference>
<dbReference type="InterPro" id="IPR003313">
    <property type="entry name" value="AraC-bd"/>
</dbReference>
<dbReference type="InterPro" id="IPR050204">
    <property type="entry name" value="AraC_XylS_family_regulators"/>
</dbReference>
<dbReference type="PANTHER" id="PTHR46796">
    <property type="entry name" value="HTH-TYPE TRANSCRIPTIONAL ACTIVATOR RHAS-RELATED"/>
    <property type="match status" value="1"/>
</dbReference>
<sequence>MLLDSINIPIYSLSTCSDILWRNSQSLIGYEPLTAREKLTGMHLDDMYTLEIVCQGMQEIYLDGSWRPVPPLHVVWTSPRIMHAHRTSGELETIFALFPSSMVERVWEELYGGCPLQIPHAAILPSPPQLQNALHHLLQEVRSCNQTPDYIISLLLHLALAEFLRLAVQPTPPVPSIATQPLPQERISSEMLHATQLLKESHTCSSLSLECTAQHVGLSLFHFSRRFKQEVGITPGHYLRQQRLNHALQLLFSTTLSMEEVSYLSGFGSARQLTEACKAAFGQSPSTLRKERGFFFLSSNSSPSMYVLPSPENTHPLRESQELHITNDAKEQISVVEAQ</sequence>
<dbReference type="InterPro" id="IPR018060">
    <property type="entry name" value="HTH_AraC"/>
</dbReference>